<dbReference type="PROSITE" id="PS00108">
    <property type="entry name" value="PROTEIN_KINASE_ST"/>
    <property type="match status" value="1"/>
</dbReference>
<dbReference type="GO" id="GO:0004694">
    <property type="term" value="F:eukaryotic translation initiation factor 2alpha kinase activity"/>
    <property type="evidence" value="ECO:0007669"/>
    <property type="project" value="TreeGrafter"/>
</dbReference>
<dbReference type="OrthoDB" id="10253607at2759"/>
<gene>
    <name evidence="7" type="ORF">OSB1V03_LOCUS6104</name>
</gene>
<dbReference type="Gene3D" id="2.130.10.30">
    <property type="entry name" value="Regulator of chromosome condensation 1/beta-lactamase-inhibitor protein II"/>
    <property type="match status" value="1"/>
</dbReference>
<evidence type="ECO:0000256" key="2">
    <source>
        <dbReference type="ARBA" id="ARBA00022741"/>
    </source>
</evidence>
<dbReference type="PROSITE" id="PS50011">
    <property type="entry name" value="PROTEIN_KINASE_DOM"/>
    <property type="match status" value="1"/>
</dbReference>
<name>A0A7R9PYI0_9ACAR</name>
<dbReference type="Pfam" id="PF00069">
    <property type="entry name" value="Pkinase"/>
    <property type="match status" value="1"/>
</dbReference>
<accession>A0A7R9PYI0</accession>
<dbReference type="PANTHER" id="PTHR11042:SF91">
    <property type="entry name" value="EUKARYOTIC TRANSLATION INITIATION FACTOR 2-ALPHA KINASE"/>
    <property type="match status" value="1"/>
</dbReference>
<dbReference type="InterPro" id="IPR050339">
    <property type="entry name" value="CC_SR_Kinase"/>
</dbReference>
<evidence type="ECO:0000256" key="3">
    <source>
        <dbReference type="ARBA" id="ARBA00022777"/>
    </source>
</evidence>
<sequence>MSFELVSFEILTFELVSFELMSFELMSYSRFYMIKCGSRHTLALTDDGRVYAWGWNNWGQIGCGDGNFNKEKKNHVFNEVQNLAKLDSEYVAKYYHSWTESHYLYIQMEFCSQSLKSVLKDKPIVFERQPEEAMNIFEYFISCEIFKELLECVEYLHESNPPLIHRDLKTDNILIKRNIRSNRWVKVCDFGLATDHDMPSMSHTSNVGTSQYMAPEAHQRRQSPDQWSSATGIQRLVYQ</sequence>
<keyword evidence="8" id="KW-1185">Reference proteome</keyword>
<dbReference type="InterPro" id="IPR009091">
    <property type="entry name" value="RCC1/BLIP-II"/>
</dbReference>
<reference evidence="7" key="1">
    <citation type="submission" date="2020-11" db="EMBL/GenBank/DDBJ databases">
        <authorList>
            <person name="Tran Van P."/>
        </authorList>
    </citation>
    <scope>NUCLEOTIDE SEQUENCE</scope>
</reference>
<dbReference type="SMART" id="SM00220">
    <property type="entry name" value="S_TKc"/>
    <property type="match status" value="1"/>
</dbReference>
<dbReference type="EMBL" id="CAJPIZ010003236">
    <property type="protein sequence ID" value="CAG2106101.1"/>
    <property type="molecule type" value="Genomic_DNA"/>
</dbReference>
<dbReference type="EMBL" id="OC857811">
    <property type="protein sequence ID" value="CAD7625671.1"/>
    <property type="molecule type" value="Genomic_DNA"/>
</dbReference>
<dbReference type="SUPFAM" id="SSF56112">
    <property type="entry name" value="Protein kinase-like (PK-like)"/>
    <property type="match status" value="1"/>
</dbReference>
<evidence type="ECO:0000256" key="1">
    <source>
        <dbReference type="ARBA" id="ARBA00022679"/>
    </source>
</evidence>
<dbReference type="GO" id="GO:0005634">
    <property type="term" value="C:nucleus"/>
    <property type="evidence" value="ECO:0007669"/>
    <property type="project" value="TreeGrafter"/>
</dbReference>
<keyword evidence="2" id="KW-0547">Nucleotide-binding</keyword>
<comment type="similarity">
    <text evidence="5">Belongs to the protein kinase superfamily. Ser/Thr protein kinase family. GCN2 subfamily.</text>
</comment>
<keyword evidence="4" id="KW-0067">ATP-binding</keyword>
<feature type="domain" description="Protein kinase" evidence="6">
    <location>
        <begin position="28"/>
        <end position="239"/>
    </location>
</feature>
<dbReference type="PANTHER" id="PTHR11042">
    <property type="entry name" value="EUKARYOTIC TRANSLATION INITIATION FACTOR 2-ALPHA KINASE EIF2-ALPHA KINASE -RELATED"/>
    <property type="match status" value="1"/>
</dbReference>
<dbReference type="Proteomes" id="UP000759131">
    <property type="component" value="Unassembled WGS sequence"/>
</dbReference>
<evidence type="ECO:0000256" key="5">
    <source>
        <dbReference type="ARBA" id="ARBA00037982"/>
    </source>
</evidence>
<dbReference type="InterPro" id="IPR000719">
    <property type="entry name" value="Prot_kinase_dom"/>
</dbReference>
<evidence type="ECO:0000259" key="6">
    <source>
        <dbReference type="PROSITE" id="PS50011"/>
    </source>
</evidence>
<dbReference type="GO" id="GO:0005524">
    <property type="term" value="F:ATP binding"/>
    <property type="evidence" value="ECO:0007669"/>
    <property type="project" value="UniProtKB-KW"/>
</dbReference>
<dbReference type="Pfam" id="PF13540">
    <property type="entry name" value="RCC1_2"/>
    <property type="match status" value="1"/>
</dbReference>
<dbReference type="SUPFAM" id="SSF50985">
    <property type="entry name" value="RCC1/BLIP-II"/>
    <property type="match status" value="1"/>
</dbReference>
<proteinExistence type="inferred from homology"/>
<dbReference type="InterPro" id="IPR011009">
    <property type="entry name" value="Kinase-like_dom_sf"/>
</dbReference>
<evidence type="ECO:0000313" key="7">
    <source>
        <dbReference type="EMBL" id="CAD7625671.1"/>
    </source>
</evidence>
<evidence type="ECO:0000313" key="8">
    <source>
        <dbReference type="Proteomes" id="UP000759131"/>
    </source>
</evidence>
<dbReference type="Gene3D" id="1.10.510.10">
    <property type="entry name" value="Transferase(Phosphotransferase) domain 1"/>
    <property type="match status" value="1"/>
</dbReference>
<protein>
    <recommendedName>
        <fullName evidence="6">Protein kinase domain-containing protein</fullName>
    </recommendedName>
</protein>
<keyword evidence="3" id="KW-0418">Kinase</keyword>
<dbReference type="AlphaFoldDB" id="A0A7R9PYI0"/>
<keyword evidence="1" id="KW-0808">Transferase</keyword>
<dbReference type="InterPro" id="IPR008271">
    <property type="entry name" value="Ser/Thr_kinase_AS"/>
</dbReference>
<dbReference type="GO" id="GO:0005737">
    <property type="term" value="C:cytoplasm"/>
    <property type="evidence" value="ECO:0007669"/>
    <property type="project" value="TreeGrafter"/>
</dbReference>
<organism evidence="7">
    <name type="scientific">Medioppia subpectinata</name>
    <dbReference type="NCBI Taxonomy" id="1979941"/>
    <lineage>
        <taxon>Eukaryota</taxon>
        <taxon>Metazoa</taxon>
        <taxon>Ecdysozoa</taxon>
        <taxon>Arthropoda</taxon>
        <taxon>Chelicerata</taxon>
        <taxon>Arachnida</taxon>
        <taxon>Acari</taxon>
        <taxon>Acariformes</taxon>
        <taxon>Sarcoptiformes</taxon>
        <taxon>Oribatida</taxon>
        <taxon>Brachypylina</taxon>
        <taxon>Oppioidea</taxon>
        <taxon>Oppiidae</taxon>
        <taxon>Medioppia</taxon>
    </lineage>
</organism>
<evidence type="ECO:0000256" key="4">
    <source>
        <dbReference type="ARBA" id="ARBA00022840"/>
    </source>
</evidence>